<dbReference type="InterPro" id="IPR015914">
    <property type="entry name" value="PAPs_N"/>
</dbReference>
<evidence type="ECO:0000313" key="4">
    <source>
        <dbReference type="Proteomes" id="UP000032180"/>
    </source>
</evidence>
<reference evidence="4" key="2">
    <citation type="submission" date="2013-12" db="EMBL/GenBank/DDBJ databases">
        <authorList>
            <person name="Yu Y."/>
            <person name="Lee S."/>
            <person name="de Baynast K."/>
            <person name="Wissotski M."/>
            <person name="Liu L."/>
            <person name="Talag J."/>
            <person name="Goicoechea J."/>
            <person name="Angelova A."/>
            <person name="Jetty R."/>
            <person name="Kudrna D."/>
            <person name="Golser W."/>
            <person name="Rivera L."/>
            <person name="Zhang J."/>
            <person name="Wing R."/>
        </authorList>
    </citation>
    <scope>NUCLEOTIDE SEQUENCE</scope>
</reference>
<keyword evidence="4" id="KW-1185">Reference proteome</keyword>
<dbReference type="Gene3D" id="2.60.40.380">
    <property type="entry name" value="Purple acid phosphatase-like, N-terminal"/>
    <property type="match status" value="1"/>
</dbReference>
<dbReference type="InterPro" id="IPR029052">
    <property type="entry name" value="Metallo-depent_PP-like"/>
</dbReference>
<dbReference type="Gene3D" id="3.60.21.10">
    <property type="match status" value="1"/>
</dbReference>
<feature type="domain" description="Purple acid phosphatase N-terminal" evidence="2">
    <location>
        <begin position="54"/>
        <end position="137"/>
    </location>
</feature>
<accession>A0A0D9XWY5</accession>
<dbReference type="eggNOG" id="KOG1378">
    <property type="taxonomic scope" value="Eukaryota"/>
</dbReference>
<sequence length="212" mass="22431">MANSPKQLMANTVASQTLPRAGAGAAAVNDADDYVRPPARPLVKIAHDKPPTHPQQVHISVVGANMMRISWVTDDRTSPSVVDYGTSPANYTSSATGDEPATTYTFGSAYTSGAIHHVTIGPLLPATTHYYRCGGEGAGEELGLRTPPVNLPVEFVVIGDIGQTEWTASTLAQIGEKDYDVALLAGDLSYADCNQPLWDNFGRLVHPLASAD</sequence>
<keyword evidence="1" id="KW-0732">Signal</keyword>
<protein>
    <recommendedName>
        <fullName evidence="2">Purple acid phosphatase N-terminal domain-containing protein</fullName>
    </recommendedName>
</protein>
<proteinExistence type="predicted"/>
<dbReference type="PANTHER" id="PTHR22953:SF156">
    <property type="entry name" value="PURPLE ACID PHOSPHATASE"/>
    <property type="match status" value="1"/>
</dbReference>
<evidence type="ECO:0000256" key="1">
    <source>
        <dbReference type="ARBA" id="ARBA00022729"/>
    </source>
</evidence>
<dbReference type="STRING" id="77586.A0A0D9XWY5"/>
<dbReference type="Gramene" id="LPERR12G02950.1">
    <property type="protein sequence ID" value="LPERR12G02950.1"/>
    <property type="gene ID" value="LPERR12G02950"/>
</dbReference>
<dbReference type="AlphaFoldDB" id="A0A0D9XWY5"/>
<evidence type="ECO:0000313" key="3">
    <source>
        <dbReference type="EnsemblPlants" id="LPERR12G02950.1"/>
    </source>
</evidence>
<dbReference type="GO" id="GO:0046872">
    <property type="term" value="F:metal ion binding"/>
    <property type="evidence" value="ECO:0007669"/>
    <property type="project" value="InterPro"/>
</dbReference>
<dbReference type="SUPFAM" id="SSF49363">
    <property type="entry name" value="Purple acid phosphatase, N-terminal domain"/>
    <property type="match status" value="1"/>
</dbReference>
<dbReference type="Proteomes" id="UP000032180">
    <property type="component" value="Chromosome 12"/>
</dbReference>
<reference evidence="3" key="3">
    <citation type="submission" date="2015-04" db="UniProtKB">
        <authorList>
            <consortium name="EnsemblPlants"/>
        </authorList>
    </citation>
    <scope>IDENTIFICATION</scope>
</reference>
<dbReference type="EnsemblPlants" id="LPERR12G02950.1">
    <property type="protein sequence ID" value="LPERR12G02950.1"/>
    <property type="gene ID" value="LPERR12G02950"/>
</dbReference>
<dbReference type="SUPFAM" id="SSF56300">
    <property type="entry name" value="Metallo-dependent phosphatases"/>
    <property type="match status" value="1"/>
</dbReference>
<organism evidence="3 4">
    <name type="scientific">Leersia perrieri</name>
    <dbReference type="NCBI Taxonomy" id="77586"/>
    <lineage>
        <taxon>Eukaryota</taxon>
        <taxon>Viridiplantae</taxon>
        <taxon>Streptophyta</taxon>
        <taxon>Embryophyta</taxon>
        <taxon>Tracheophyta</taxon>
        <taxon>Spermatophyta</taxon>
        <taxon>Magnoliopsida</taxon>
        <taxon>Liliopsida</taxon>
        <taxon>Poales</taxon>
        <taxon>Poaceae</taxon>
        <taxon>BOP clade</taxon>
        <taxon>Oryzoideae</taxon>
        <taxon>Oryzeae</taxon>
        <taxon>Oryzinae</taxon>
        <taxon>Leersia</taxon>
    </lineage>
</organism>
<dbReference type="GO" id="GO:0003993">
    <property type="term" value="F:acid phosphatase activity"/>
    <property type="evidence" value="ECO:0007669"/>
    <property type="project" value="InterPro"/>
</dbReference>
<dbReference type="PANTHER" id="PTHR22953">
    <property type="entry name" value="ACID PHOSPHATASE RELATED"/>
    <property type="match status" value="1"/>
</dbReference>
<dbReference type="InterPro" id="IPR008963">
    <property type="entry name" value="Purple_acid_Pase-like_N"/>
</dbReference>
<dbReference type="Pfam" id="PF16656">
    <property type="entry name" value="Pur_ac_phosph_N"/>
    <property type="match status" value="1"/>
</dbReference>
<dbReference type="HOGENOM" id="CLU_013387_0_0_1"/>
<name>A0A0D9XWY5_9ORYZ</name>
<reference evidence="3 4" key="1">
    <citation type="submission" date="2012-08" db="EMBL/GenBank/DDBJ databases">
        <title>Oryza genome evolution.</title>
        <authorList>
            <person name="Wing R.A."/>
        </authorList>
    </citation>
    <scope>NUCLEOTIDE SEQUENCE</scope>
</reference>
<dbReference type="InterPro" id="IPR039331">
    <property type="entry name" value="PAPs-like"/>
</dbReference>
<evidence type="ECO:0000259" key="2">
    <source>
        <dbReference type="Pfam" id="PF16656"/>
    </source>
</evidence>